<dbReference type="PANTHER" id="PTHR30308:SF2">
    <property type="entry name" value="SSRA-BINDING PROTEIN"/>
    <property type="match status" value="1"/>
</dbReference>
<keyword evidence="1" id="KW-0963">Cytoplasm</keyword>
<gene>
    <name evidence="3" type="ORF">FVE85_5863</name>
</gene>
<keyword evidence="4" id="KW-1185">Reference proteome</keyword>
<dbReference type="Pfam" id="PF01668">
    <property type="entry name" value="SmpB"/>
    <property type="match status" value="1"/>
</dbReference>
<evidence type="ECO:0000313" key="4">
    <source>
        <dbReference type="Proteomes" id="UP000324585"/>
    </source>
</evidence>
<dbReference type="PANTHER" id="PTHR30308">
    <property type="entry name" value="TMRNA-BINDING COMPONENT OF TRANS-TRANSLATION TAGGING COMPLEX"/>
    <property type="match status" value="1"/>
</dbReference>
<organism evidence="3 4">
    <name type="scientific">Porphyridium purpureum</name>
    <name type="common">Red alga</name>
    <name type="synonym">Porphyridium cruentum</name>
    <dbReference type="NCBI Taxonomy" id="35688"/>
    <lineage>
        <taxon>Eukaryota</taxon>
        <taxon>Rhodophyta</taxon>
        <taxon>Bangiophyceae</taxon>
        <taxon>Porphyridiales</taxon>
        <taxon>Porphyridiaceae</taxon>
        <taxon>Porphyridium</taxon>
    </lineage>
</organism>
<dbReference type="OrthoDB" id="4717at2759"/>
<comment type="caution">
    <text evidence="3">The sequence shown here is derived from an EMBL/GenBank/DDBJ whole genome shotgun (WGS) entry which is preliminary data.</text>
</comment>
<dbReference type="EMBL" id="VRMN01000001">
    <property type="protein sequence ID" value="KAA8498278.1"/>
    <property type="molecule type" value="Genomic_DNA"/>
</dbReference>
<name>A0A5J4Z4Y9_PORPP</name>
<evidence type="ECO:0000256" key="2">
    <source>
        <dbReference type="ARBA" id="ARBA00022884"/>
    </source>
</evidence>
<keyword evidence="2" id="KW-0694">RNA-binding</keyword>
<dbReference type="GO" id="GO:0003723">
    <property type="term" value="F:RNA binding"/>
    <property type="evidence" value="ECO:0007669"/>
    <property type="project" value="UniProtKB-KW"/>
</dbReference>
<dbReference type="SUPFAM" id="SSF74982">
    <property type="entry name" value="Small protein B (SmpB)"/>
    <property type="match status" value="1"/>
</dbReference>
<sequence length="268" mass="30279">MGFVGAGGVALEWVCGGEPAGCGKGGLAKAVCLAGSKQGWSRRADVDTRPWRIDRPARRVQCQPVRMHVGAQSLDRRGSASGSHVASSRARAVGGRRRSVEMMAAKGSASKRKRDWNGVQIENRLARSRYEFLETYEGGLELVGTEVKAVRMGQMQIRDAYCRVSKRNELLLYNANISQYSFCSNFFNHEPKRTRKVLLHKRDILKLRQKSEQQGLTLVPVKCYFNDRGWLKIQVALARGLKLYDKRRELKEKDQKRDLQRALKTVIS</sequence>
<dbReference type="GO" id="GO:0070930">
    <property type="term" value="P:trans-translation-dependent protein tagging"/>
    <property type="evidence" value="ECO:0007669"/>
    <property type="project" value="TreeGrafter"/>
</dbReference>
<dbReference type="CDD" id="cd09294">
    <property type="entry name" value="SmpB"/>
    <property type="match status" value="1"/>
</dbReference>
<reference evidence="4" key="1">
    <citation type="journal article" date="2019" name="Nat. Commun.">
        <title>Expansion of phycobilisome linker gene families in mesophilic red algae.</title>
        <authorList>
            <person name="Lee J."/>
            <person name="Kim D."/>
            <person name="Bhattacharya D."/>
            <person name="Yoon H.S."/>
        </authorList>
    </citation>
    <scope>NUCLEOTIDE SEQUENCE [LARGE SCALE GENOMIC DNA]</scope>
    <source>
        <strain evidence="4">CCMP 1328</strain>
    </source>
</reference>
<protein>
    <submittedName>
        <fullName evidence="3">SsrA-binding protein</fullName>
    </submittedName>
</protein>
<accession>A0A5J4Z4Y9</accession>
<dbReference type="AlphaFoldDB" id="A0A5J4Z4Y9"/>
<dbReference type="NCBIfam" id="TIGR00086">
    <property type="entry name" value="smpB"/>
    <property type="match status" value="1"/>
</dbReference>
<dbReference type="NCBIfam" id="NF003843">
    <property type="entry name" value="PRK05422.1"/>
    <property type="match status" value="1"/>
</dbReference>
<dbReference type="HAMAP" id="MF_00023">
    <property type="entry name" value="SmpB"/>
    <property type="match status" value="1"/>
</dbReference>
<dbReference type="Gene3D" id="2.40.280.10">
    <property type="match status" value="1"/>
</dbReference>
<dbReference type="InterPro" id="IPR000037">
    <property type="entry name" value="SsrA-bd_prot"/>
</dbReference>
<evidence type="ECO:0000256" key="1">
    <source>
        <dbReference type="ARBA" id="ARBA00022490"/>
    </source>
</evidence>
<dbReference type="Proteomes" id="UP000324585">
    <property type="component" value="Unassembled WGS sequence"/>
</dbReference>
<dbReference type="GO" id="GO:0005829">
    <property type="term" value="C:cytosol"/>
    <property type="evidence" value="ECO:0007669"/>
    <property type="project" value="TreeGrafter"/>
</dbReference>
<dbReference type="InterPro" id="IPR023620">
    <property type="entry name" value="SmpB"/>
</dbReference>
<evidence type="ECO:0000313" key="3">
    <source>
        <dbReference type="EMBL" id="KAA8498278.1"/>
    </source>
</evidence>
<proteinExistence type="inferred from homology"/>